<feature type="transmembrane region" description="Helical" evidence="2">
    <location>
        <begin position="94"/>
        <end position="112"/>
    </location>
</feature>
<evidence type="ECO:0000313" key="3">
    <source>
        <dbReference type="EMBL" id="MSD90866.1"/>
    </source>
</evidence>
<keyword evidence="2" id="KW-0472">Membrane</keyword>
<feature type="transmembrane region" description="Helical" evidence="2">
    <location>
        <begin position="118"/>
        <end position="136"/>
    </location>
</feature>
<accession>A0A6N7TU36</accession>
<organism evidence="3 4">
    <name type="scientific">Bifidobacterium asteroides</name>
    <dbReference type="NCBI Taxonomy" id="1684"/>
    <lineage>
        <taxon>Bacteria</taxon>
        <taxon>Bacillati</taxon>
        <taxon>Actinomycetota</taxon>
        <taxon>Actinomycetes</taxon>
        <taxon>Bifidobacteriales</taxon>
        <taxon>Bifidobacteriaceae</taxon>
        <taxon>Bifidobacterium</taxon>
    </lineage>
</organism>
<protein>
    <submittedName>
        <fullName evidence="3">DUF805 domain-containing protein</fullName>
    </submittedName>
</protein>
<proteinExistence type="predicted"/>
<sequence>MTMIPAGDAGRRAAPWVCLRRCRYRMSVTTDRRDGFMKKGKVRIMASALFSKRPRRVDVMKGYEPMYDATLQECLQRPFYLYARGKGRSCRKEMWVFSLFVSFMDTCLTRVFSSGPLVVIPALFSLAMLVPMYALTVRRLHDLALSGWLALVLYVLIVVGFGLVVGSMVSDTLEGLDPSAPSPVGIVILLLAVVIRLVIMCVPSRRRHPVVDNGSLGASQTGTAQYPVDPNGR</sequence>
<evidence type="ECO:0000313" key="4">
    <source>
        <dbReference type="Proteomes" id="UP000436357"/>
    </source>
</evidence>
<dbReference type="EMBL" id="WKKW01000002">
    <property type="protein sequence ID" value="MSD90866.1"/>
    <property type="molecule type" value="Genomic_DNA"/>
</dbReference>
<evidence type="ECO:0000256" key="2">
    <source>
        <dbReference type="SAM" id="Phobius"/>
    </source>
</evidence>
<dbReference type="Pfam" id="PF05656">
    <property type="entry name" value="DUF805"/>
    <property type="match status" value="1"/>
</dbReference>
<feature type="region of interest" description="Disordered" evidence="1">
    <location>
        <begin position="213"/>
        <end position="233"/>
    </location>
</feature>
<name>A0A6N7TU36_9BIFI</name>
<feature type="transmembrane region" description="Helical" evidence="2">
    <location>
        <begin position="148"/>
        <end position="168"/>
    </location>
</feature>
<dbReference type="GO" id="GO:0016020">
    <property type="term" value="C:membrane"/>
    <property type="evidence" value="ECO:0007669"/>
    <property type="project" value="InterPro"/>
</dbReference>
<reference evidence="3 4" key="1">
    <citation type="submission" date="2019-11" db="EMBL/GenBank/DDBJ databases">
        <title>Draft Genome Sequence of Plant Growth-Promoting Rhizosphere-Associated Bacteria.</title>
        <authorList>
            <person name="Vasilyev I.Y."/>
            <person name="Radchenko V."/>
            <person name="Ilnitskaya E.V."/>
        </authorList>
    </citation>
    <scope>NUCLEOTIDE SEQUENCE [LARGE SCALE GENOMIC DNA]</scope>
    <source>
        <strain evidence="3 4">VRA_9sq_n</strain>
    </source>
</reference>
<dbReference type="AlphaFoldDB" id="A0A6N7TU36"/>
<gene>
    <name evidence="3" type="ORF">GKC41_04215</name>
</gene>
<dbReference type="Proteomes" id="UP000436357">
    <property type="component" value="Unassembled WGS sequence"/>
</dbReference>
<dbReference type="InterPro" id="IPR008523">
    <property type="entry name" value="DUF805"/>
</dbReference>
<keyword evidence="2" id="KW-0812">Transmembrane</keyword>
<keyword evidence="2" id="KW-1133">Transmembrane helix</keyword>
<evidence type="ECO:0000256" key="1">
    <source>
        <dbReference type="SAM" id="MobiDB-lite"/>
    </source>
</evidence>
<dbReference type="OrthoDB" id="9812349at2"/>
<comment type="caution">
    <text evidence="3">The sequence shown here is derived from an EMBL/GenBank/DDBJ whole genome shotgun (WGS) entry which is preliminary data.</text>
</comment>
<feature type="transmembrane region" description="Helical" evidence="2">
    <location>
        <begin position="180"/>
        <end position="199"/>
    </location>
</feature>